<dbReference type="EnsemblBacteria" id="ABC21073">
    <property type="protein sequence ID" value="ABC21073"/>
    <property type="gene ID" value="Rru_A0268"/>
</dbReference>
<dbReference type="InterPro" id="IPR036425">
    <property type="entry name" value="MoaB/Mog-like_dom_sf"/>
</dbReference>
<evidence type="ECO:0000313" key="5">
    <source>
        <dbReference type="Proteomes" id="UP000001929"/>
    </source>
</evidence>
<dbReference type="RefSeq" id="WP_011388021.1">
    <property type="nucleotide sequence ID" value="NC_007643.1"/>
</dbReference>
<dbReference type="Gene3D" id="3.40.980.10">
    <property type="entry name" value="MoaB/Mog-like domain"/>
    <property type="match status" value="1"/>
</dbReference>
<dbReference type="NCBIfam" id="TIGR02667">
    <property type="entry name" value="moaB_proteo"/>
    <property type="match status" value="1"/>
</dbReference>
<dbReference type="PhylomeDB" id="Q2RXS2"/>
<proteinExistence type="inferred from homology"/>
<accession>Q2RXS2</accession>
<evidence type="ECO:0000256" key="1">
    <source>
        <dbReference type="ARBA" id="ARBA00015262"/>
    </source>
</evidence>
<dbReference type="PIRSF" id="PIRSF006443">
    <property type="entry name" value="MoaB"/>
    <property type="match status" value="1"/>
</dbReference>
<dbReference type="InterPro" id="IPR012245">
    <property type="entry name" value="MoaB"/>
</dbReference>
<reference evidence="4 5" key="1">
    <citation type="journal article" date="2011" name="Stand. Genomic Sci.">
        <title>Complete genome sequence of Rhodospirillum rubrum type strain (S1).</title>
        <authorList>
            <person name="Munk A.C."/>
            <person name="Copeland A."/>
            <person name="Lucas S."/>
            <person name="Lapidus A."/>
            <person name="Del Rio T.G."/>
            <person name="Barry K."/>
            <person name="Detter J.C."/>
            <person name="Hammon N."/>
            <person name="Israni S."/>
            <person name="Pitluck S."/>
            <person name="Brettin T."/>
            <person name="Bruce D."/>
            <person name="Han C."/>
            <person name="Tapia R."/>
            <person name="Gilna P."/>
            <person name="Schmutz J."/>
            <person name="Larimer F."/>
            <person name="Land M."/>
            <person name="Kyrpides N.C."/>
            <person name="Mavromatis K."/>
            <person name="Richardson P."/>
            <person name="Rohde M."/>
            <person name="Goker M."/>
            <person name="Klenk H.P."/>
            <person name="Zhang Y."/>
            <person name="Roberts G.P."/>
            <person name="Reslewic S."/>
            <person name="Schwartz D.C."/>
        </authorList>
    </citation>
    <scope>NUCLEOTIDE SEQUENCE [LARGE SCALE GENOMIC DNA]</scope>
    <source>
        <strain evidence="5">ATCC 11170 / ATH 1.1.1 / DSM 467 / LMG 4362 / NCIMB 8255 / S1</strain>
    </source>
</reference>
<dbReference type="STRING" id="269796.Rru_A0268"/>
<dbReference type="NCBIfam" id="TIGR00177">
    <property type="entry name" value="molyb_syn"/>
    <property type="match status" value="1"/>
</dbReference>
<dbReference type="InterPro" id="IPR013484">
    <property type="entry name" value="MoaB_proteobac"/>
</dbReference>
<organism evidence="4 5">
    <name type="scientific">Rhodospirillum rubrum (strain ATCC 11170 / ATH 1.1.1 / DSM 467 / LMG 4362 / NCIMB 8255 / S1)</name>
    <dbReference type="NCBI Taxonomy" id="269796"/>
    <lineage>
        <taxon>Bacteria</taxon>
        <taxon>Pseudomonadati</taxon>
        <taxon>Pseudomonadota</taxon>
        <taxon>Alphaproteobacteria</taxon>
        <taxon>Rhodospirillales</taxon>
        <taxon>Rhodospirillaceae</taxon>
        <taxon>Rhodospirillum</taxon>
    </lineage>
</organism>
<gene>
    <name evidence="4" type="ordered locus">Rru_A0268</name>
</gene>
<feature type="domain" description="MoaB/Mog" evidence="3">
    <location>
        <begin position="16"/>
        <end position="160"/>
    </location>
</feature>
<comment type="pathway">
    <text evidence="2">Cofactor biosynthesis; molybdopterin biosynthesis.</text>
</comment>
<dbReference type="InterPro" id="IPR001453">
    <property type="entry name" value="MoaB/Mog_dom"/>
</dbReference>
<dbReference type="SUPFAM" id="SSF53218">
    <property type="entry name" value="Molybdenum cofactor biosynthesis proteins"/>
    <property type="match status" value="1"/>
</dbReference>
<dbReference type="PANTHER" id="PTHR43232:SF2">
    <property type="entry name" value="MOLYBDENUM COFACTOR BIOSYNTHESIS PROTEIN B"/>
    <property type="match status" value="1"/>
</dbReference>
<dbReference type="UniPathway" id="UPA00344"/>
<keyword evidence="5" id="KW-1185">Reference proteome</keyword>
<dbReference type="EMBL" id="CP000230">
    <property type="protein sequence ID" value="ABC21073.1"/>
    <property type="molecule type" value="Genomic_DNA"/>
</dbReference>
<dbReference type="GO" id="GO:0006777">
    <property type="term" value="P:Mo-molybdopterin cofactor biosynthetic process"/>
    <property type="evidence" value="ECO:0007669"/>
    <property type="project" value="UniProtKB-UniRule"/>
</dbReference>
<dbReference type="KEGG" id="rru:Rru_A0268"/>
<dbReference type="SMART" id="SM00852">
    <property type="entry name" value="MoCF_biosynth"/>
    <property type="match status" value="1"/>
</dbReference>
<dbReference type="eggNOG" id="COG0521">
    <property type="taxonomic scope" value="Bacteria"/>
</dbReference>
<keyword evidence="2" id="KW-0501">Molybdenum cofactor biosynthesis</keyword>
<dbReference type="AlphaFoldDB" id="Q2RXS2"/>
<comment type="similarity">
    <text evidence="2">Belongs to the MoaB/Mog family.</text>
</comment>
<sequence length="182" mass="19768">MAGIDESKPFLPVRIAILTVSDTRTLENDTSGATLVARLEGAGHVLADRAIVKDDVAAIRARLERWIADPEVDVVISTGGTGVTGRDVTPEAFQGLYEKEIPGFGELFRFLSYPKIGTSTIQSRATAGVVRGTYLFALPGSTGACKDGWDGILVWQLDSRYQPCNFVEMMPRLMEHMAPADH</sequence>
<dbReference type="Proteomes" id="UP000001929">
    <property type="component" value="Chromosome"/>
</dbReference>
<dbReference type="PANTHER" id="PTHR43232">
    <property type="entry name" value="MOLYBDENUM COFACTOR BIOSYNTHESIS PROTEIN B"/>
    <property type="match status" value="1"/>
</dbReference>
<name>Q2RXS2_RHORT</name>
<dbReference type="HOGENOM" id="CLU_077358_2_2_5"/>
<dbReference type="GO" id="GO:0005829">
    <property type="term" value="C:cytosol"/>
    <property type="evidence" value="ECO:0007669"/>
    <property type="project" value="TreeGrafter"/>
</dbReference>
<protein>
    <recommendedName>
        <fullName evidence="1 2">Molybdenum cofactor biosynthesis protein B</fullName>
    </recommendedName>
</protein>
<dbReference type="PATRIC" id="fig|269796.9.peg.322"/>
<evidence type="ECO:0000313" key="4">
    <source>
        <dbReference type="EMBL" id="ABC21073.1"/>
    </source>
</evidence>
<dbReference type="Pfam" id="PF00994">
    <property type="entry name" value="MoCF_biosynth"/>
    <property type="match status" value="1"/>
</dbReference>
<evidence type="ECO:0000259" key="3">
    <source>
        <dbReference type="SMART" id="SM00852"/>
    </source>
</evidence>
<comment type="function">
    <text evidence="2">May be involved in the biosynthesis of molybdopterin.</text>
</comment>
<dbReference type="CDD" id="cd00886">
    <property type="entry name" value="MogA_MoaB"/>
    <property type="match status" value="1"/>
</dbReference>
<evidence type="ECO:0000256" key="2">
    <source>
        <dbReference type="PIRNR" id="PIRNR006443"/>
    </source>
</evidence>